<dbReference type="Gene3D" id="3.90.226.10">
    <property type="entry name" value="2-enoyl-CoA Hydratase, Chain A, domain 1"/>
    <property type="match status" value="1"/>
</dbReference>
<dbReference type="SUPFAM" id="SSF52096">
    <property type="entry name" value="ClpP/crotonase"/>
    <property type="match status" value="1"/>
</dbReference>
<name>A0A9P3Q4I7_9MYCO</name>
<dbReference type="AlphaFoldDB" id="A0A9P3Q4I7"/>
<comment type="similarity">
    <text evidence="1">Belongs to the enoyl-CoA hydratase/isomerase family.</text>
</comment>
<comment type="caution">
    <text evidence="3">The sequence shown here is derived from an EMBL/GenBank/DDBJ whole genome shotgun (WGS) entry which is preliminary data.</text>
</comment>
<organism evidence="3 4">
    <name type="scientific">Mycobacterium kiyosense</name>
    <dbReference type="NCBI Taxonomy" id="2871094"/>
    <lineage>
        <taxon>Bacteria</taxon>
        <taxon>Bacillati</taxon>
        <taxon>Actinomycetota</taxon>
        <taxon>Actinomycetes</taxon>
        <taxon>Mycobacteriales</taxon>
        <taxon>Mycobacteriaceae</taxon>
        <taxon>Mycobacterium</taxon>
    </lineage>
</organism>
<protein>
    <submittedName>
        <fullName evidence="3">Enoyl-CoA hydratase</fullName>
    </submittedName>
</protein>
<reference evidence="3" key="1">
    <citation type="submission" date="2022-08" db="EMBL/GenBank/DDBJ databases">
        <title>Mycobacterium kiyosense sp. nov., scotochromogenic slow-glowing species isolated from respiratory specimens.</title>
        <authorList>
            <person name="Fukano H."/>
            <person name="Kazumi Y."/>
            <person name="Sakagami N."/>
            <person name="Ato M."/>
            <person name="Mitarai S."/>
            <person name="Hoshino Y."/>
        </authorList>
    </citation>
    <scope>NUCLEOTIDE SEQUENCE</scope>
    <source>
        <strain evidence="3">1413</strain>
        <strain evidence="2">SRL2020-028</strain>
    </source>
</reference>
<dbReference type="EMBL" id="BRXE01000001">
    <property type="protein sequence ID" value="GLB80778.1"/>
    <property type="molecule type" value="Genomic_DNA"/>
</dbReference>
<dbReference type="GeneID" id="83627092"/>
<accession>A0A9P3Q4I7</accession>
<dbReference type="InterPro" id="IPR029045">
    <property type="entry name" value="ClpP/crotonase-like_dom_sf"/>
</dbReference>
<dbReference type="Pfam" id="PF00378">
    <property type="entry name" value="ECH_1"/>
    <property type="match status" value="1"/>
</dbReference>
<evidence type="ECO:0000313" key="3">
    <source>
        <dbReference type="EMBL" id="GLD28582.1"/>
    </source>
</evidence>
<evidence type="ECO:0000313" key="2">
    <source>
        <dbReference type="EMBL" id="GLB80778.1"/>
    </source>
</evidence>
<dbReference type="InterPro" id="IPR001753">
    <property type="entry name" value="Enoyl-CoA_hydra/iso"/>
</dbReference>
<proteinExistence type="inferred from homology"/>
<dbReference type="Proteomes" id="UP001165663">
    <property type="component" value="Unassembled WGS sequence"/>
</dbReference>
<dbReference type="CDD" id="cd06558">
    <property type="entry name" value="crotonase-like"/>
    <property type="match status" value="1"/>
</dbReference>
<dbReference type="PANTHER" id="PTHR43802">
    <property type="entry name" value="ENOYL-COA HYDRATASE"/>
    <property type="match status" value="1"/>
</dbReference>
<dbReference type="RefSeq" id="WP_236977421.1">
    <property type="nucleotide sequence ID" value="NZ_BRXE01000001.1"/>
</dbReference>
<dbReference type="Proteomes" id="UP001064782">
    <property type="component" value="Unassembled WGS sequence"/>
</dbReference>
<dbReference type="PANTHER" id="PTHR43802:SF1">
    <property type="entry name" value="IP11341P-RELATED"/>
    <property type="match status" value="1"/>
</dbReference>
<dbReference type="EMBL" id="BRZI01000002">
    <property type="protein sequence ID" value="GLD28582.1"/>
    <property type="molecule type" value="Genomic_DNA"/>
</dbReference>
<sequence length="255" mass="27567">MTLVVREVVDRVAVITLNRPEQMNALTVALSGELERAVRELGNDPEVNVILIRGSEGNFCAGGDFNEVESLRAEGPDALRTLFVAFRRACDAIAEIEVPVVAAVQGVAMAGGFELMQASDIVLVSDDARIADNHVRFGMIPGGGSTQRLSRLVGRQEALGLLLSGDRISGVEAVRRGLAYRSFARAEFSDGVRGFVMDLAGRQREAVVRIKRLVYEGLRVPLASGLEREIDFVVDHICGHSGHNGVSAFRQRGAR</sequence>
<dbReference type="GO" id="GO:0003824">
    <property type="term" value="F:catalytic activity"/>
    <property type="evidence" value="ECO:0007669"/>
    <property type="project" value="UniProtKB-ARBA"/>
</dbReference>
<gene>
    <name evidence="3" type="ORF">Mkiyose1413_04650</name>
    <name evidence="2" type="ORF">SRL2020028_00340</name>
</gene>
<evidence type="ECO:0000256" key="1">
    <source>
        <dbReference type="ARBA" id="ARBA00005254"/>
    </source>
</evidence>
<evidence type="ECO:0000313" key="4">
    <source>
        <dbReference type="Proteomes" id="UP001064782"/>
    </source>
</evidence>
<keyword evidence="4" id="KW-1185">Reference proteome</keyword>